<reference evidence="2" key="1">
    <citation type="submission" date="2014-09" db="EMBL/GenBank/DDBJ databases">
        <authorList>
            <person name="Sharma Rahul"/>
            <person name="Thines Marco"/>
        </authorList>
    </citation>
    <scope>NUCLEOTIDE SEQUENCE [LARGE SCALE GENOMIC DNA]</scope>
</reference>
<accession>A0A0P1AV32</accession>
<protein>
    <submittedName>
        <fullName evidence="1">Uncharacterized protein</fullName>
    </submittedName>
</protein>
<dbReference type="EMBL" id="CCYD01002047">
    <property type="protein sequence ID" value="CEG46230.1"/>
    <property type="molecule type" value="Genomic_DNA"/>
</dbReference>
<name>A0A0P1AV32_PLAHL</name>
<evidence type="ECO:0000313" key="2">
    <source>
        <dbReference type="Proteomes" id="UP000054928"/>
    </source>
</evidence>
<proteinExistence type="predicted"/>
<organism evidence="1 2">
    <name type="scientific">Plasmopara halstedii</name>
    <name type="common">Downy mildew of sunflower</name>
    <dbReference type="NCBI Taxonomy" id="4781"/>
    <lineage>
        <taxon>Eukaryota</taxon>
        <taxon>Sar</taxon>
        <taxon>Stramenopiles</taxon>
        <taxon>Oomycota</taxon>
        <taxon>Peronosporomycetes</taxon>
        <taxon>Peronosporales</taxon>
        <taxon>Peronosporaceae</taxon>
        <taxon>Plasmopara</taxon>
    </lineage>
</organism>
<evidence type="ECO:0000313" key="1">
    <source>
        <dbReference type="EMBL" id="CEG46230.1"/>
    </source>
</evidence>
<dbReference type="RefSeq" id="XP_024582599.1">
    <property type="nucleotide sequence ID" value="XM_024717063.1"/>
</dbReference>
<dbReference type="Proteomes" id="UP000054928">
    <property type="component" value="Unassembled WGS sequence"/>
</dbReference>
<keyword evidence="2" id="KW-1185">Reference proteome</keyword>
<sequence>MRETVHEQKHCTRHSSKVIQLAPVDFYGLTTDLACIREDVRDFQDFVLTTVLLGRQICSFPMRSRGSVINIKCFLDL</sequence>
<dbReference type="GeneID" id="36397699"/>
<dbReference type="AlphaFoldDB" id="A0A0P1AV32"/>